<evidence type="ECO:0000313" key="6">
    <source>
        <dbReference type="Proteomes" id="UP000761380"/>
    </source>
</evidence>
<dbReference type="PANTHER" id="PTHR43193:SF2">
    <property type="entry name" value="POLYFERREDOXIN PROTEIN FWDF"/>
    <property type="match status" value="1"/>
</dbReference>
<keyword evidence="3" id="KW-0411">Iron-sulfur</keyword>
<evidence type="ECO:0000313" key="5">
    <source>
        <dbReference type="EMBL" id="MBE6091662.1"/>
    </source>
</evidence>
<organism evidence="5 6">
    <name type="scientific">Selenomonas ruminantium</name>
    <dbReference type="NCBI Taxonomy" id="971"/>
    <lineage>
        <taxon>Bacteria</taxon>
        <taxon>Bacillati</taxon>
        <taxon>Bacillota</taxon>
        <taxon>Negativicutes</taxon>
        <taxon>Selenomonadales</taxon>
        <taxon>Selenomonadaceae</taxon>
        <taxon>Selenomonas</taxon>
    </lineage>
</organism>
<feature type="domain" description="4Fe-4S ferredoxin-type" evidence="4">
    <location>
        <begin position="6"/>
        <end position="35"/>
    </location>
</feature>
<accession>A0A927WPM0</accession>
<proteinExistence type="predicted"/>
<reference evidence="5" key="1">
    <citation type="submission" date="2019-04" db="EMBL/GenBank/DDBJ databases">
        <title>Evolution of Biomass-Degrading Anaerobic Consortia Revealed by Metagenomics.</title>
        <authorList>
            <person name="Peng X."/>
        </authorList>
    </citation>
    <scope>NUCLEOTIDE SEQUENCE</scope>
    <source>
        <strain evidence="5">SIG240</strain>
    </source>
</reference>
<evidence type="ECO:0000259" key="4">
    <source>
        <dbReference type="PROSITE" id="PS51379"/>
    </source>
</evidence>
<protein>
    <submittedName>
        <fullName evidence="5">4Fe-4S dicluster domain-containing protein</fullName>
    </submittedName>
</protein>
<dbReference type="Gene3D" id="3.30.70.20">
    <property type="match status" value="1"/>
</dbReference>
<keyword evidence="1" id="KW-0479">Metal-binding</keyword>
<dbReference type="Pfam" id="PF04432">
    <property type="entry name" value="FrhB_FdhB_C"/>
    <property type="match status" value="1"/>
</dbReference>
<dbReference type="GO" id="GO:0046872">
    <property type="term" value="F:metal ion binding"/>
    <property type="evidence" value="ECO:0007669"/>
    <property type="project" value="UniProtKB-KW"/>
</dbReference>
<evidence type="ECO:0000256" key="1">
    <source>
        <dbReference type="ARBA" id="ARBA00022723"/>
    </source>
</evidence>
<dbReference type="AlphaFoldDB" id="A0A927WPM0"/>
<name>A0A927WPM0_SELRU</name>
<comment type="caution">
    <text evidence="5">The sequence shown here is derived from an EMBL/GenBank/DDBJ whole genome shotgun (WGS) entry which is preliminary data.</text>
</comment>
<dbReference type="SUPFAM" id="SSF54862">
    <property type="entry name" value="4Fe-4S ferredoxins"/>
    <property type="match status" value="1"/>
</dbReference>
<dbReference type="PROSITE" id="PS00198">
    <property type="entry name" value="4FE4S_FER_1"/>
    <property type="match status" value="1"/>
</dbReference>
<dbReference type="InterPro" id="IPR007525">
    <property type="entry name" value="FrhB_FdhB_C"/>
</dbReference>
<evidence type="ECO:0000256" key="3">
    <source>
        <dbReference type="ARBA" id="ARBA00023014"/>
    </source>
</evidence>
<keyword evidence="2" id="KW-0408">Iron</keyword>
<dbReference type="InterPro" id="IPR017896">
    <property type="entry name" value="4Fe4S_Fe-S-bd"/>
</dbReference>
<dbReference type="PROSITE" id="PS51379">
    <property type="entry name" value="4FE4S_FER_2"/>
    <property type="match status" value="2"/>
</dbReference>
<dbReference type="GO" id="GO:0051536">
    <property type="term" value="F:iron-sulfur cluster binding"/>
    <property type="evidence" value="ECO:0007669"/>
    <property type="project" value="UniProtKB-KW"/>
</dbReference>
<feature type="domain" description="4Fe-4S ferredoxin-type" evidence="4">
    <location>
        <begin position="40"/>
        <end position="69"/>
    </location>
</feature>
<dbReference type="PANTHER" id="PTHR43193">
    <property type="match status" value="1"/>
</dbReference>
<dbReference type="EMBL" id="SVBY01000003">
    <property type="protein sequence ID" value="MBE6091662.1"/>
    <property type="molecule type" value="Genomic_DNA"/>
</dbReference>
<gene>
    <name evidence="5" type="ORF">E7201_00565</name>
</gene>
<evidence type="ECO:0000256" key="2">
    <source>
        <dbReference type="ARBA" id="ARBA00023004"/>
    </source>
</evidence>
<dbReference type="InterPro" id="IPR052977">
    <property type="entry name" value="Polyferredoxin-like_ET"/>
</dbReference>
<dbReference type="Proteomes" id="UP000761380">
    <property type="component" value="Unassembled WGS sequence"/>
</dbReference>
<dbReference type="InterPro" id="IPR017900">
    <property type="entry name" value="4Fe4S_Fe_S_CS"/>
</dbReference>
<dbReference type="Pfam" id="PF12838">
    <property type="entry name" value="Fer4_7"/>
    <property type="match status" value="1"/>
</dbReference>
<sequence length="397" mass="45287">MLKIEKMIKNNRADCTGCYSCWNSCPKQAITMVEDAEGFRYPQINKDLCVNCGACERACPVLNPPVVEKTEEPATYAAINDKEGVRQNSSSGGIFHALAERVLQDGGIVFGAAWDDKWEVSHQAAENETELEALQVSKYLQSRAEDVYQKVRQELTAGRKVLFAGTPCQCAALRTYLHRDYPNLLLMDFICHGVPSPAVWREYLAARSGGAEIQRISMRNKNLSWERYLLAIFFKKANKYLAADLNTDLYLQGFLQNLYLRPSCHVCHFCRQNRPTDITLADFWGVAEEMPEAYDGQGTSLVFIHSERGKEDFAQIKARKWSVAFAQGIKYNPSMLSPSKPAARRDVFFREFGRERQNILTLLARFTRPTWKARVKTVLRKIPGIVPFVRVCRRIRH</sequence>